<accession>A0A0D3L001</accession>
<dbReference type="RefSeq" id="XP_005793765.1">
    <property type="nucleotide sequence ID" value="XM_005793708.1"/>
</dbReference>
<dbReference type="GeneID" id="17286606"/>
<sequence length="570" mass="59770">MLTSNERAKGLASARVRRGEYSMHCALAAIARRSPRMQVCEWQRLRAAGRAAALLDLTAPVAKLDLPDEAARLESLLDLASTREAEERVALLARARIALRSAVEKWEKALPQLECGASPRAFCKPSRAKALALRVAIGDAVAITKCLAAQRALPAACELPRQGLSTSPSPSPESLAEEERLLDELEEALAEARASQARMSPSSPVSSASSSSPVSSASSSSPVSSASSSSPVSSASSSSPVSSASPPSPVSSSSPGGALAATVALAALPESPTREPEADFILPEFKKNRERQRRRVARQLFELRGGTGEPPKALCEPLATVPEETAASRTNAGPDKENAEENAEERAAAAPRVSLIGRVEGLGAAGAGYLGAYDREPELINGRVAYAMTDDADKMLWFSDVGYWHAGPRANLGTSNSWLLVFDNSPFPERVAAEWQAGSADGEWQAAPNVHCLAGAGAGLMHECLHKDVMYNPSPPAERPSPCGVTDTLSPEPATGPSAPPDEDDDQLAFTAATVKRVNSIGEELGLKGLGVAATVREAAAMLLIDAAGARTTRLLVDEIERVLGVKRSG</sequence>
<feature type="region of interest" description="Disordered" evidence="1">
    <location>
        <begin position="191"/>
        <end position="257"/>
    </location>
</feature>
<organism evidence="2 3">
    <name type="scientific">Emiliania huxleyi (strain CCMP1516)</name>
    <dbReference type="NCBI Taxonomy" id="280463"/>
    <lineage>
        <taxon>Eukaryota</taxon>
        <taxon>Haptista</taxon>
        <taxon>Haptophyta</taxon>
        <taxon>Prymnesiophyceae</taxon>
        <taxon>Isochrysidales</taxon>
        <taxon>Noelaerhabdaceae</taxon>
        <taxon>Emiliania</taxon>
    </lineage>
</organism>
<feature type="compositionally biased region" description="Low complexity" evidence="1">
    <location>
        <begin position="164"/>
        <end position="174"/>
    </location>
</feature>
<reference evidence="3" key="1">
    <citation type="journal article" date="2013" name="Nature">
        <title>Pan genome of the phytoplankton Emiliania underpins its global distribution.</title>
        <authorList>
            <person name="Read B.A."/>
            <person name="Kegel J."/>
            <person name="Klute M.J."/>
            <person name="Kuo A."/>
            <person name="Lefebvre S.C."/>
            <person name="Maumus F."/>
            <person name="Mayer C."/>
            <person name="Miller J."/>
            <person name="Monier A."/>
            <person name="Salamov A."/>
            <person name="Young J."/>
            <person name="Aguilar M."/>
            <person name="Claverie J.M."/>
            <person name="Frickenhaus S."/>
            <person name="Gonzalez K."/>
            <person name="Herman E.K."/>
            <person name="Lin Y.C."/>
            <person name="Napier J."/>
            <person name="Ogata H."/>
            <person name="Sarno A.F."/>
            <person name="Shmutz J."/>
            <person name="Schroeder D."/>
            <person name="de Vargas C."/>
            <person name="Verret F."/>
            <person name="von Dassow P."/>
            <person name="Valentin K."/>
            <person name="Van de Peer Y."/>
            <person name="Wheeler G."/>
            <person name="Dacks J.B."/>
            <person name="Delwiche C.F."/>
            <person name="Dyhrman S.T."/>
            <person name="Glockner G."/>
            <person name="John U."/>
            <person name="Richards T."/>
            <person name="Worden A.Z."/>
            <person name="Zhang X."/>
            <person name="Grigoriev I.V."/>
            <person name="Allen A.E."/>
            <person name="Bidle K."/>
            <person name="Borodovsky M."/>
            <person name="Bowler C."/>
            <person name="Brownlee C."/>
            <person name="Cock J.M."/>
            <person name="Elias M."/>
            <person name="Gladyshev V.N."/>
            <person name="Groth M."/>
            <person name="Guda C."/>
            <person name="Hadaegh A."/>
            <person name="Iglesias-Rodriguez M.D."/>
            <person name="Jenkins J."/>
            <person name="Jones B.M."/>
            <person name="Lawson T."/>
            <person name="Leese F."/>
            <person name="Lindquist E."/>
            <person name="Lobanov A."/>
            <person name="Lomsadze A."/>
            <person name="Malik S.B."/>
            <person name="Marsh M.E."/>
            <person name="Mackinder L."/>
            <person name="Mock T."/>
            <person name="Mueller-Roeber B."/>
            <person name="Pagarete A."/>
            <person name="Parker M."/>
            <person name="Probert I."/>
            <person name="Quesneville H."/>
            <person name="Raines C."/>
            <person name="Rensing S.A."/>
            <person name="Riano-Pachon D.M."/>
            <person name="Richier S."/>
            <person name="Rokitta S."/>
            <person name="Shiraiwa Y."/>
            <person name="Soanes D.M."/>
            <person name="van der Giezen M."/>
            <person name="Wahlund T.M."/>
            <person name="Williams B."/>
            <person name="Wilson W."/>
            <person name="Wolfe G."/>
            <person name="Wurch L.L."/>
        </authorList>
    </citation>
    <scope>NUCLEOTIDE SEQUENCE</scope>
</reference>
<reference evidence="2" key="2">
    <citation type="submission" date="2024-10" db="UniProtKB">
        <authorList>
            <consortium name="EnsemblProtists"/>
        </authorList>
    </citation>
    <scope>IDENTIFICATION</scope>
</reference>
<feature type="compositionally biased region" description="Basic and acidic residues" evidence="1">
    <location>
        <begin position="334"/>
        <end position="347"/>
    </location>
</feature>
<dbReference type="HOGENOM" id="CLU_478551_0_0_1"/>
<name>A0A0D3L001_EMIH1</name>
<dbReference type="PaxDb" id="2903-EOD41336"/>
<proteinExistence type="predicted"/>
<evidence type="ECO:0000313" key="3">
    <source>
        <dbReference type="Proteomes" id="UP000013827"/>
    </source>
</evidence>
<dbReference type="KEGG" id="ehx:EMIHUDRAFT_462086"/>
<dbReference type="EnsemblProtists" id="EOD41336">
    <property type="protein sequence ID" value="EOD41336"/>
    <property type="gene ID" value="EMIHUDRAFT_462086"/>
</dbReference>
<protein>
    <submittedName>
        <fullName evidence="2">Uncharacterized protein</fullName>
    </submittedName>
</protein>
<evidence type="ECO:0000313" key="2">
    <source>
        <dbReference type="EnsemblProtists" id="EOD41336"/>
    </source>
</evidence>
<dbReference type="AlphaFoldDB" id="A0A0D3L001"/>
<evidence type="ECO:0000256" key="1">
    <source>
        <dbReference type="SAM" id="MobiDB-lite"/>
    </source>
</evidence>
<dbReference type="Proteomes" id="UP000013827">
    <property type="component" value="Unassembled WGS sequence"/>
</dbReference>
<keyword evidence="3" id="KW-1185">Reference proteome</keyword>
<feature type="region of interest" description="Disordered" evidence="1">
    <location>
        <begin position="323"/>
        <end position="349"/>
    </location>
</feature>
<feature type="region of interest" description="Disordered" evidence="1">
    <location>
        <begin position="473"/>
        <end position="505"/>
    </location>
</feature>
<feature type="region of interest" description="Disordered" evidence="1">
    <location>
        <begin position="161"/>
        <end position="180"/>
    </location>
</feature>